<proteinExistence type="predicted"/>
<reference evidence="1" key="2">
    <citation type="submission" date="2025-09" db="UniProtKB">
        <authorList>
            <consortium name="Ensembl"/>
        </authorList>
    </citation>
    <scope>IDENTIFICATION</scope>
</reference>
<dbReference type="GeneTree" id="ENSGT01000000218337"/>
<dbReference type="Proteomes" id="UP000472273">
    <property type="component" value="Unplaced"/>
</dbReference>
<reference evidence="1" key="1">
    <citation type="submission" date="2025-08" db="UniProtKB">
        <authorList>
            <consortium name="Ensembl"/>
        </authorList>
    </citation>
    <scope>IDENTIFICATION</scope>
</reference>
<accession>A0A670XUB3</accession>
<organism evidence="1 2">
    <name type="scientific">Pseudonaja textilis</name>
    <name type="common">Eastern brown snake</name>
    <dbReference type="NCBI Taxonomy" id="8673"/>
    <lineage>
        <taxon>Eukaryota</taxon>
        <taxon>Metazoa</taxon>
        <taxon>Chordata</taxon>
        <taxon>Craniata</taxon>
        <taxon>Vertebrata</taxon>
        <taxon>Euteleostomi</taxon>
        <taxon>Lepidosauria</taxon>
        <taxon>Squamata</taxon>
        <taxon>Bifurcata</taxon>
        <taxon>Unidentata</taxon>
        <taxon>Episquamata</taxon>
        <taxon>Toxicofera</taxon>
        <taxon>Serpentes</taxon>
        <taxon>Colubroidea</taxon>
        <taxon>Elapidae</taxon>
        <taxon>Hydrophiinae</taxon>
        <taxon>Pseudonaja</taxon>
    </lineage>
</organism>
<evidence type="ECO:0000313" key="1">
    <source>
        <dbReference type="Ensembl" id="ENSPTXP00000002363.1"/>
    </source>
</evidence>
<name>A0A670XUB3_PSETE</name>
<dbReference type="Ensembl" id="ENSPTXT00000002433.1">
    <property type="protein sequence ID" value="ENSPTXP00000002363.1"/>
    <property type="gene ID" value="ENSPTXG00000001859.1"/>
</dbReference>
<evidence type="ECO:0000313" key="2">
    <source>
        <dbReference type="Proteomes" id="UP000472273"/>
    </source>
</evidence>
<keyword evidence="2" id="KW-1185">Reference proteome</keyword>
<protein>
    <submittedName>
        <fullName evidence="1">Uncharacterized protein</fullName>
    </submittedName>
</protein>
<dbReference type="GO" id="GO:0005742">
    <property type="term" value="C:mitochondrial outer membrane translocase complex"/>
    <property type="evidence" value="ECO:0007669"/>
    <property type="project" value="InterPro"/>
</dbReference>
<dbReference type="PANTHER" id="PTHR28436">
    <property type="entry name" value="MITOCHONDRIAL IMPORT RECEPTOR SUBUNIT TOM5 HOMOLOG"/>
    <property type="match status" value="1"/>
</dbReference>
<dbReference type="PANTHER" id="PTHR28436:SF1">
    <property type="entry name" value="MITOCHONDRIAL IMPORT RECEPTOR SUBUNIT TOM5 HOMOLOG"/>
    <property type="match status" value="1"/>
</dbReference>
<sequence length="51" mass="5868">MFHLEGLGPKLDLEDLRHRKLQGIPSSIHNFHIYIAVLCITPFVLKKLDSI</sequence>
<dbReference type="AlphaFoldDB" id="A0A670XUB3"/>
<dbReference type="InterPro" id="IPR029179">
    <property type="entry name" value="TOMM5_metazoa"/>
</dbReference>